<dbReference type="EMBL" id="JAYMGO010000009">
    <property type="protein sequence ID" value="KAL1268288.1"/>
    <property type="molecule type" value="Genomic_DNA"/>
</dbReference>
<reference evidence="2 3" key="1">
    <citation type="submission" date="2023-09" db="EMBL/GenBank/DDBJ databases">
        <authorList>
            <person name="Wang M."/>
        </authorList>
    </citation>
    <scope>NUCLEOTIDE SEQUENCE [LARGE SCALE GENOMIC DNA]</scope>
    <source>
        <strain evidence="2">GT-2023</strain>
        <tissue evidence="2">Liver</tissue>
    </source>
</reference>
<gene>
    <name evidence="2" type="ORF">QQF64_033651</name>
</gene>
<evidence type="ECO:0000256" key="1">
    <source>
        <dbReference type="SAM" id="Phobius"/>
    </source>
</evidence>
<sequence>MLTFPVNGMQHKCLMDASPSTSGHRSYASISYGSVGLAFFLFLCFISLFLTSPASQPLFTLILVWVIDADDDGYWLTVYPFGILLLTELWFSDLEAEQRLQRWMV</sequence>
<keyword evidence="3" id="KW-1185">Reference proteome</keyword>
<dbReference type="Proteomes" id="UP001558613">
    <property type="component" value="Unassembled WGS sequence"/>
</dbReference>
<keyword evidence="1" id="KW-0472">Membrane</keyword>
<accession>A0ABR3MUH9</accession>
<proteinExistence type="predicted"/>
<comment type="caution">
    <text evidence="2">The sequence shown here is derived from an EMBL/GenBank/DDBJ whole genome shotgun (WGS) entry which is preliminary data.</text>
</comment>
<name>A0ABR3MUH9_9TELE</name>
<feature type="transmembrane region" description="Helical" evidence="1">
    <location>
        <begin position="73"/>
        <end position="91"/>
    </location>
</feature>
<keyword evidence="1" id="KW-1133">Transmembrane helix</keyword>
<evidence type="ECO:0000313" key="3">
    <source>
        <dbReference type="Proteomes" id="UP001558613"/>
    </source>
</evidence>
<protein>
    <submittedName>
        <fullName evidence="2">Uncharacterized protein</fullName>
    </submittedName>
</protein>
<feature type="transmembrane region" description="Helical" evidence="1">
    <location>
        <begin position="35"/>
        <end position="67"/>
    </location>
</feature>
<evidence type="ECO:0000313" key="2">
    <source>
        <dbReference type="EMBL" id="KAL1268288.1"/>
    </source>
</evidence>
<organism evidence="2 3">
    <name type="scientific">Cirrhinus molitorella</name>
    <name type="common">mud carp</name>
    <dbReference type="NCBI Taxonomy" id="172907"/>
    <lineage>
        <taxon>Eukaryota</taxon>
        <taxon>Metazoa</taxon>
        <taxon>Chordata</taxon>
        <taxon>Craniata</taxon>
        <taxon>Vertebrata</taxon>
        <taxon>Euteleostomi</taxon>
        <taxon>Actinopterygii</taxon>
        <taxon>Neopterygii</taxon>
        <taxon>Teleostei</taxon>
        <taxon>Ostariophysi</taxon>
        <taxon>Cypriniformes</taxon>
        <taxon>Cyprinidae</taxon>
        <taxon>Labeoninae</taxon>
        <taxon>Labeonini</taxon>
        <taxon>Cirrhinus</taxon>
    </lineage>
</organism>
<keyword evidence="1" id="KW-0812">Transmembrane</keyword>